<keyword evidence="3" id="KW-0509">mRNA transport</keyword>
<comment type="caution">
    <text evidence="10">The sequence shown here is derived from an EMBL/GenBank/DDBJ whole genome shotgun (WGS) entry which is preliminary data.</text>
</comment>
<feature type="compositionally biased region" description="Basic and acidic residues" evidence="9">
    <location>
        <begin position="476"/>
        <end position="486"/>
    </location>
</feature>
<evidence type="ECO:0000313" key="10">
    <source>
        <dbReference type="EMBL" id="TRM64337.1"/>
    </source>
</evidence>
<dbReference type="Proteomes" id="UP000320762">
    <property type="component" value="Unassembled WGS sequence"/>
</dbReference>
<feature type="compositionally biased region" description="Low complexity" evidence="9">
    <location>
        <begin position="139"/>
        <end position="149"/>
    </location>
</feature>
<evidence type="ECO:0000313" key="11">
    <source>
        <dbReference type="Proteomes" id="UP000320762"/>
    </source>
</evidence>
<dbReference type="InterPro" id="IPR024882">
    <property type="entry name" value="NUP58/p45/49"/>
</dbReference>
<protein>
    <recommendedName>
        <fullName evidence="12">Nucleoporin complex subunit 54-domain-containing protein</fullName>
    </recommendedName>
</protein>
<name>A0A550CHR5_9AGAR</name>
<evidence type="ECO:0000256" key="8">
    <source>
        <dbReference type="SAM" id="Coils"/>
    </source>
</evidence>
<dbReference type="GO" id="GO:0005643">
    <property type="term" value="C:nuclear pore"/>
    <property type="evidence" value="ECO:0007669"/>
    <property type="project" value="UniProtKB-SubCell"/>
</dbReference>
<reference evidence="10 11" key="1">
    <citation type="journal article" date="2019" name="New Phytol.">
        <title>Comparative genomics reveals unique wood-decay strategies and fruiting body development in the Schizophyllaceae.</title>
        <authorList>
            <person name="Almasi E."/>
            <person name="Sahu N."/>
            <person name="Krizsan K."/>
            <person name="Balint B."/>
            <person name="Kovacs G.M."/>
            <person name="Kiss B."/>
            <person name="Cseklye J."/>
            <person name="Drula E."/>
            <person name="Henrissat B."/>
            <person name="Nagy I."/>
            <person name="Chovatia M."/>
            <person name="Adam C."/>
            <person name="LaButti K."/>
            <person name="Lipzen A."/>
            <person name="Riley R."/>
            <person name="Grigoriev I.V."/>
            <person name="Nagy L.G."/>
        </authorList>
    </citation>
    <scope>NUCLEOTIDE SEQUENCE [LARGE SCALE GENOMIC DNA]</scope>
    <source>
        <strain evidence="10 11">NL-1724</strain>
    </source>
</reference>
<feature type="compositionally biased region" description="Gly residues" evidence="9">
    <location>
        <begin position="228"/>
        <end position="248"/>
    </location>
</feature>
<dbReference type="Pfam" id="PF13634">
    <property type="entry name" value="Nucleoporin_FG"/>
    <property type="match status" value="2"/>
</dbReference>
<proteinExistence type="predicted"/>
<feature type="compositionally biased region" description="Low complexity" evidence="9">
    <location>
        <begin position="156"/>
        <end position="181"/>
    </location>
</feature>
<dbReference type="EMBL" id="VDMD01000007">
    <property type="protein sequence ID" value="TRM64337.1"/>
    <property type="molecule type" value="Genomic_DNA"/>
</dbReference>
<dbReference type="AlphaFoldDB" id="A0A550CHR5"/>
<feature type="compositionally biased region" description="Gly residues" evidence="9">
    <location>
        <begin position="195"/>
        <end position="213"/>
    </location>
</feature>
<evidence type="ECO:0000256" key="6">
    <source>
        <dbReference type="ARBA" id="ARBA00023132"/>
    </source>
</evidence>
<dbReference type="STRING" id="97359.A0A550CHR5"/>
<dbReference type="PANTHER" id="PTHR13437:SF2">
    <property type="entry name" value="NUCLEOPORIN P58_P45"/>
    <property type="match status" value="1"/>
</dbReference>
<feature type="region of interest" description="Disordered" evidence="9">
    <location>
        <begin position="1"/>
        <end position="281"/>
    </location>
</feature>
<keyword evidence="6" id="KW-0906">Nuclear pore complex</keyword>
<dbReference type="InterPro" id="IPR025574">
    <property type="entry name" value="Nucleoporin_FG_rpt"/>
</dbReference>
<sequence length="502" mass="52560">MSFGGFGSTLKPAASTPSLFGGTQNTQNNQQKPAGSLFGQSSGGAFGGSSTFGQPQQQQQQQQQNAGGGLFGGANTNAGATGTGGGLFGNTGAGQQQQGSSLFGQPQQQPQQQQQQSGGGLFGSTNTGANTGTGGGLFGSTNTNTNTGTTSGGLFGSTNNNTNTGTGTGLFGSTNANTSTNTGGGLFGSTTNANTGGGGLFGGSTTNSGGGLFGSTQQNQQQQQQQQPGGGLFGSTNTGGGGAFGGSLFGAKPQAGAQQPLGLSTVSSQQSTPPFSKSTRFNDLPDNLKKIFENIDTHIQGQVQISKDLQQRKMGEEALKGQQAIRSVHKDLVNAMATINRDLQQAKDLWHKSEQATQDLITGMNIVNGAKNPQAYGSHLKDHAGFPLEYFIRVTKEMKVRLEWYKTTLEQAERKLSSQTNQAQFTPQVISTSLQAQNSAFFALAAKTATLDAELKKIKDLYRKLWRERNSSLRDPFNELDRDEKQQPGSQADFGMSEMRVR</sequence>
<keyword evidence="5" id="KW-0811">Translocation</keyword>
<feature type="compositionally biased region" description="Low complexity" evidence="9">
    <location>
        <begin position="48"/>
        <end position="65"/>
    </location>
</feature>
<evidence type="ECO:0000256" key="1">
    <source>
        <dbReference type="ARBA" id="ARBA00004567"/>
    </source>
</evidence>
<dbReference type="GO" id="GO:0008139">
    <property type="term" value="F:nuclear localization sequence binding"/>
    <property type="evidence" value="ECO:0007669"/>
    <property type="project" value="InterPro"/>
</dbReference>
<feature type="coiled-coil region" evidence="8">
    <location>
        <begin position="395"/>
        <end position="422"/>
    </location>
</feature>
<evidence type="ECO:0000256" key="7">
    <source>
        <dbReference type="ARBA" id="ARBA00023242"/>
    </source>
</evidence>
<keyword evidence="4" id="KW-0653">Protein transport</keyword>
<keyword evidence="11" id="KW-1185">Reference proteome</keyword>
<keyword evidence="8" id="KW-0175">Coiled coil</keyword>
<feature type="region of interest" description="Disordered" evidence="9">
    <location>
        <begin position="476"/>
        <end position="502"/>
    </location>
</feature>
<evidence type="ECO:0008006" key="12">
    <source>
        <dbReference type="Google" id="ProtNLM"/>
    </source>
</evidence>
<keyword evidence="2" id="KW-0813">Transport</keyword>
<evidence type="ECO:0000256" key="9">
    <source>
        <dbReference type="SAM" id="MobiDB-lite"/>
    </source>
</evidence>
<feature type="compositionally biased region" description="Gly residues" evidence="9">
    <location>
        <begin position="81"/>
        <end position="92"/>
    </location>
</feature>
<feature type="compositionally biased region" description="Low complexity" evidence="9">
    <location>
        <begin position="214"/>
        <end position="227"/>
    </location>
</feature>
<comment type="subcellular location">
    <subcellularLocation>
        <location evidence="1">Nucleus</location>
        <location evidence="1">Nuclear pore complex</location>
    </subcellularLocation>
</comment>
<dbReference type="GO" id="GO:0015031">
    <property type="term" value="P:protein transport"/>
    <property type="evidence" value="ECO:0007669"/>
    <property type="project" value="UniProtKB-KW"/>
</dbReference>
<keyword evidence="7" id="KW-0539">Nucleus</keyword>
<evidence type="ECO:0000256" key="4">
    <source>
        <dbReference type="ARBA" id="ARBA00022927"/>
    </source>
</evidence>
<organism evidence="10 11">
    <name type="scientific">Schizophyllum amplum</name>
    <dbReference type="NCBI Taxonomy" id="97359"/>
    <lineage>
        <taxon>Eukaryota</taxon>
        <taxon>Fungi</taxon>
        <taxon>Dikarya</taxon>
        <taxon>Basidiomycota</taxon>
        <taxon>Agaricomycotina</taxon>
        <taxon>Agaricomycetes</taxon>
        <taxon>Agaricomycetidae</taxon>
        <taxon>Agaricales</taxon>
        <taxon>Schizophyllaceae</taxon>
        <taxon>Schizophyllum</taxon>
    </lineage>
</organism>
<dbReference type="PANTHER" id="PTHR13437">
    <property type="entry name" value="NUCLEOPORIN P58/P45 NUCLEOPORIN-LIKE PROTEIN 1"/>
    <property type="match status" value="1"/>
</dbReference>
<feature type="compositionally biased region" description="Low complexity" evidence="9">
    <location>
        <begin position="23"/>
        <end position="40"/>
    </location>
</feature>
<gene>
    <name evidence="10" type="ORF">BD626DRAFT_629296</name>
</gene>
<dbReference type="GO" id="GO:0051028">
    <property type="term" value="P:mRNA transport"/>
    <property type="evidence" value="ECO:0007669"/>
    <property type="project" value="UniProtKB-KW"/>
</dbReference>
<evidence type="ECO:0000256" key="2">
    <source>
        <dbReference type="ARBA" id="ARBA00022448"/>
    </source>
</evidence>
<feature type="compositionally biased region" description="Polar residues" evidence="9">
    <location>
        <begin position="261"/>
        <end position="281"/>
    </location>
</feature>
<accession>A0A550CHR5</accession>
<dbReference type="Gene3D" id="6.10.140.1350">
    <property type="match status" value="1"/>
</dbReference>
<evidence type="ECO:0000256" key="3">
    <source>
        <dbReference type="ARBA" id="ARBA00022816"/>
    </source>
</evidence>
<dbReference type="OrthoDB" id="2538017at2759"/>
<dbReference type="GO" id="GO:0017056">
    <property type="term" value="F:structural constituent of nuclear pore"/>
    <property type="evidence" value="ECO:0007669"/>
    <property type="project" value="InterPro"/>
</dbReference>
<evidence type="ECO:0000256" key="5">
    <source>
        <dbReference type="ARBA" id="ARBA00023010"/>
    </source>
</evidence>
<feature type="compositionally biased region" description="Low complexity" evidence="9">
    <location>
        <begin position="93"/>
        <end position="116"/>
    </location>
</feature>